<gene>
    <name evidence="4" type="ORF">ENK44_16185</name>
</gene>
<dbReference type="InterPro" id="IPR006558">
    <property type="entry name" value="LamG-like"/>
</dbReference>
<evidence type="ECO:0000313" key="4">
    <source>
        <dbReference type="EMBL" id="HGY57247.1"/>
    </source>
</evidence>
<name>A0A7V4UFM2_CALAY</name>
<organism evidence="4">
    <name type="scientific">Caldithrix abyssi</name>
    <dbReference type="NCBI Taxonomy" id="187145"/>
    <lineage>
        <taxon>Bacteria</taxon>
        <taxon>Pseudomonadati</taxon>
        <taxon>Calditrichota</taxon>
        <taxon>Calditrichia</taxon>
        <taxon>Calditrichales</taxon>
        <taxon>Calditrichaceae</taxon>
        <taxon>Caldithrix</taxon>
    </lineage>
</organism>
<proteinExistence type="predicted"/>
<dbReference type="AlphaFoldDB" id="A0A7V4UFM2"/>
<dbReference type="SMART" id="SM00560">
    <property type="entry name" value="LamGL"/>
    <property type="match status" value="1"/>
</dbReference>
<keyword evidence="2" id="KW-1015">Disulfide bond</keyword>
<sequence>MQVDAYNSNNVVIYTGSVEVEIKPGEITPVSLTLNPTTGGLQITVNWGYDLQKDLVAYYPFNGNADDYSGNGYNGIVYGATITEDRKGNFNSAYQFDGNDDFIDVGGYESLRITGDLTVALWMKVNSFDGEAIGILTQQADNTDNPGTNALYRLNFRDSTRSLVYAHESGQGENNVYQFENTEFEVDRWYHIAIVRNAVTKTVDLYVNGENAGTYNYTSNPDNGELSTLRIGENQGTYFPGRFFNGILDDIYIYSRILMQKEVQELYEQ</sequence>
<dbReference type="Pfam" id="PF13385">
    <property type="entry name" value="Laminin_G_3"/>
    <property type="match status" value="1"/>
</dbReference>
<evidence type="ECO:0000259" key="3">
    <source>
        <dbReference type="SMART" id="SM00560"/>
    </source>
</evidence>
<evidence type="ECO:0000256" key="2">
    <source>
        <dbReference type="ARBA" id="ARBA00023157"/>
    </source>
</evidence>
<protein>
    <submittedName>
        <fullName evidence="4">LamG domain-containing protein</fullName>
    </submittedName>
</protein>
<keyword evidence="1" id="KW-0732">Signal</keyword>
<accession>A0A7V4UFM2</accession>
<dbReference type="EMBL" id="DRQG01000151">
    <property type="protein sequence ID" value="HGY57247.1"/>
    <property type="molecule type" value="Genomic_DNA"/>
</dbReference>
<dbReference type="InterPro" id="IPR013320">
    <property type="entry name" value="ConA-like_dom_sf"/>
</dbReference>
<dbReference type="SUPFAM" id="SSF49899">
    <property type="entry name" value="Concanavalin A-like lectins/glucanases"/>
    <property type="match status" value="1"/>
</dbReference>
<feature type="domain" description="LamG-like jellyroll fold" evidence="3">
    <location>
        <begin position="115"/>
        <end position="261"/>
    </location>
</feature>
<reference evidence="4" key="1">
    <citation type="journal article" date="2020" name="mSystems">
        <title>Genome- and Community-Level Interaction Insights into Carbon Utilization and Element Cycling Functions of Hydrothermarchaeota in Hydrothermal Sediment.</title>
        <authorList>
            <person name="Zhou Z."/>
            <person name="Liu Y."/>
            <person name="Xu W."/>
            <person name="Pan J."/>
            <person name="Luo Z.H."/>
            <person name="Li M."/>
        </authorList>
    </citation>
    <scope>NUCLEOTIDE SEQUENCE [LARGE SCALE GENOMIC DNA]</scope>
    <source>
        <strain evidence="4">HyVt-577</strain>
    </source>
</reference>
<comment type="caution">
    <text evidence="4">The sequence shown here is derived from an EMBL/GenBank/DDBJ whole genome shotgun (WGS) entry which is preliminary data.</text>
</comment>
<evidence type="ECO:0000256" key="1">
    <source>
        <dbReference type="ARBA" id="ARBA00022729"/>
    </source>
</evidence>
<dbReference type="Proteomes" id="UP000885779">
    <property type="component" value="Unassembled WGS sequence"/>
</dbReference>
<dbReference type="Gene3D" id="2.60.120.200">
    <property type="match status" value="1"/>
</dbReference>